<feature type="transmembrane region" description="Helical" evidence="7">
    <location>
        <begin position="313"/>
        <end position="331"/>
    </location>
</feature>
<dbReference type="Gene3D" id="1.20.1250.20">
    <property type="entry name" value="MFS general substrate transporter like domains"/>
    <property type="match status" value="2"/>
</dbReference>
<evidence type="ECO:0000256" key="2">
    <source>
        <dbReference type="ARBA" id="ARBA00022448"/>
    </source>
</evidence>
<reference evidence="10" key="1">
    <citation type="submission" date="2018-01" db="EMBL/GenBank/DDBJ databases">
        <authorList>
            <person name="Peeters C."/>
        </authorList>
    </citation>
    <scope>NUCLEOTIDE SEQUENCE [LARGE SCALE GENOMIC DNA]</scope>
</reference>
<keyword evidence="2" id="KW-0813">Transport</keyword>
<evidence type="ECO:0000256" key="3">
    <source>
        <dbReference type="ARBA" id="ARBA00022475"/>
    </source>
</evidence>
<keyword evidence="6 7" id="KW-0472">Membrane</keyword>
<dbReference type="Proteomes" id="UP000238169">
    <property type="component" value="Unassembled WGS sequence"/>
</dbReference>
<dbReference type="PROSITE" id="PS50850">
    <property type="entry name" value="MFS"/>
    <property type="match status" value="1"/>
</dbReference>
<feature type="transmembrane region" description="Helical" evidence="7">
    <location>
        <begin position="337"/>
        <end position="355"/>
    </location>
</feature>
<feature type="transmembrane region" description="Helical" evidence="7">
    <location>
        <begin position="251"/>
        <end position="272"/>
    </location>
</feature>
<evidence type="ECO:0000313" key="10">
    <source>
        <dbReference type="Proteomes" id="UP000238169"/>
    </source>
</evidence>
<evidence type="ECO:0000256" key="6">
    <source>
        <dbReference type="ARBA" id="ARBA00023136"/>
    </source>
</evidence>
<feature type="transmembrane region" description="Helical" evidence="7">
    <location>
        <begin position="58"/>
        <end position="84"/>
    </location>
</feature>
<dbReference type="PANTHER" id="PTHR43045">
    <property type="entry name" value="SHIKIMATE TRANSPORTER"/>
    <property type="match status" value="1"/>
</dbReference>
<proteinExistence type="predicted"/>
<dbReference type="InterPro" id="IPR020846">
    <property type="entry name" value="MFS_dom"/>
</dbReference>
<dbReference type="GO" id="GO:0005886">
    <property type="term" value="C:plasma membrane"/>
    <property type="evidence" value="ECO:0007669"/>
    <property type="project" value="UniProtKB-SubCell"/>
</dbReference>
<organism evidence="9 10">
    <name type="scientific">Caballeronia novacaledonica</name>
    <dbReference type="NCBI Taxonomy" id="1544861"/>
    <lineage>
        <taxon>Bacteria</taxon>
        <taxon>Pseudomonadati</taxon>
        <taxon>Pseudomonadota</taxon>
        <taxon>Betaproteobacteria</taxon>
        <taxon>Burkholderiales</taxon>
        <taxon>Burkholderiaceae</taxon>
        <taxon>Caballeronia</taxon>
    </lineage>
</organism>
<dbReference type="InterPro" id="IPR011701">
    <property type="entry name" value="MFS"/>
</dbReference>
<dbReference type="GO" id="GO:0022857">
    <property type="term" value="F:transmembrane transporter activity"/>
    <property type="evidence" value="ECO:0007669"/>
    <property type="project" value="InterPro"/>
</dbReference>
<evidence type="ECO:0000259" key="8">
    <source>
        <dbReference type="PROSITE" id="PS50850"/>
    </source>
</evidence>
<sequence>MSKEANHAADSTRSMAQRAVSAATLGTALEWFDFTLYGSVAATVLPKLFFPSMEPSSALLASLATFSVGLAARPLGAIICGYFGDKIGRRNLMLGTVSVMGITSVLMGLLPTYAQIGMLAPVLLVLLRIIQGFALGGESTGGQLMALEHAPSNRRGKYSGLIGMCAPLSQILANAVLLVLSATMTADTFLSYGWRIPFVMSFLLVLVGIYIRLRVSETPAFVQMKQSAVGTLGSPLRDAFRLHWKTIVRMMLFFCGPTALFYLAVVFTLGYLTNSLGVPKQTGFTLLMIANACAVVGSIAGGLLSDKIGRKRTLLMASTATFIIMMIYFPMLGTRSFAMMALAMGLFMGFTQVQTGIQPVAFAEVFPTNVRYSGSALAFTGASLFAGGPIPVVATWLLNLSHGSPWPLVALVATLNVLSFCMIAIGPETAGIDMNRLDSTDDVIGNHATNANQATL</sequence>
<protein>
    <submittedName>
        <fullName evidence="9">MFS transporter</fullName>
    </submittedName>
</protein>
<dbReference type="AlphaFoldDB" id="A0A2U3I6J8"/>
<dbReference type="PANTHER" id="PTHR43045:SF1">
    <property type="entry name" value="SHIKIMATE TRANSPORTER"/>
    <property type="match status" value="1"/>
</dbReference>
<keyword evidence="3" id="KW-1003">Cell membrane</keyword>
<dbReference type="InterPro" id="IPR005829">
    <property type="entry name" value="Sugar_transporter_CS"/>
</dbReference>
<dbReference type="OrthoDB" id="6766492at2"/>
<accession>A0A2U3I6J8</accession>
<feature type="transmembrane region" description="Helical" evidence="7">
    <location>
        <begin position="376"/>
        <end position="398"/>
    </location>
</feature>
<evidence type="ECO:0000256" key="5">
    <source>
        <dbReference type="ARBA" id="ARBA00022989"/>
    </source>
</evidence>
<feature type="transmembrane region" description="Helical" evidence="7">
    <location>
        <begin position="91"/>
        <end position="110"/>
    </location>
</feature>
<keyword evidence="10" id="KW-1185">Reference proteome</keyword>
<dbReference type="Pfam" id="PF07690">
    <property type="entry name" value="MFS_1"/>
    <property type="match status" value="1"/>
</dbReference>
<feature type="transmembrane region" description="Helical" evidence="7">
    <location>
        <begin position="404"/>
        <end position="426"/>
    </location>
</feature>
<evidence type="ECO:0000256" key="7">
    <source>
        <dbReference type="SAM" id="Phobius"/>
    </source>
</evidence>
<feature type="transmembrane region" description="Helical" evidence="7">
    <location>
        <begin position="158"/>
        <end position="180"/>
    </location>
</feature>
<keyword evidence="4 7" id="KW-0812">Transmembrane</keyword>
<dbReference type="PROSITE" id="PS00216">
    <property type="entry name" value="SUGAR_TRANSPORT_1"/>
    <property type="match status" value="1"/>
</dbReference>
<keyword evidence="5 7" id="KW-1133">Transmembrane helix</keyword>
<feature type="transmembrane region" description="Helical" evidence="7">
    <location>
        <begin position="116"/>
        <end position="137"/>
    </location>
</feature>
<feature type="transmembrane region" description="Helical" evidence="7">
    <location>
        <begin position="284"/>
        <end position="304"/>
    </location>
</feature>
<feature type="domain" description="Major facilitator superfamily (MFS) profile" evidence="8">
    <location>
        <begin position="19"/>
        <end position="430"/>
    </location>
</feature>
<feature type="transmembrane region" description="Helical" evidence="7">
    <location>
        <begin position="192"/>
        <end position="211"/>
    </location>
</feature>
<name>A0A2U3I6J8_9BURK</name>
<dbReference type="CDD" id="cd17369">
    <property type="entry name" value="MFS_ShiA_like"/>
    <property type="match status" value="1"/>
</dbReference>
<dbReference type="SUPFAM" id="SSF103473">
    <property type="entry name" value="MFS general substrate transporter"/>
    <property type="match status" value="1"/>
</dbReference>
<evidence type="ECO:0000256" key="4">
    <source>
        <dbReference type="ARBA" id="ARBA00022692"/>
    </source>
</evidence>
<evidence type="ECO:0000256" key="1">
    <source>
        <dbReference type="ARBA" id="ARBA00004651"/>
    </source>
</evidence>
<gene>
    <name evidence="9" type="ORF">NOV72_03012</name>
</gene>
<evidence type="ECO:0000313" key="9">
    <source>
        <dbReference type="EMBL" id="SPB15806.1"/>
    </source>
</evidence>
<dbReference type="InterPro" id="IPR036259">
    <property type="entry name" value="MFS_trans_sf"/>
</dbReference>
<comment type="subcellular location">
    <subcellularLocation>
        <location evidence="1">Cell membrane</location>
        <topology evidence="1">Multi-pass membrane protein</topology>
    </subcellularLocation>
</comment>
<dbReference type="EMBL" id="OGTP01000009">
    <property type="protein sequence ID" value="SPB15806.1"/>
    <property type="molecule type" value="Genomic_DNA"/>
</dbReference>